<dbReference type="EMBL" id="CAJOBG010124810">
    <property type="protein sequence ID" value="CAF4791018.1"/>
    <property type="molecule type" value="Genomic_DNA"/>
</dbReference>
<dbReference type="Proteomes" id="UP000663866">
    <property type="component" value="Unassembled WGS sequence"/>
</dbReference>
<sequence>MSTSTSWLSNLFAGVCVNATVANIREQILFDNISDIFQKKPAQSEILDINGLRP</sequence>
<name>A0A821NMJ5_9BILA</name>
<keyword evidence="3" id="KW-1185">Reference proteome</keyword>
<reference evidence="1" key="1">
    <citation type="submission" date="2021-02" db="EMBL/GenBank/DDBJ databases">
        <authorList>
            <person name="Nowell W R."/>
        </authorList>
    </citation>
    <scope>NUCLEOTIDE SEQUENCE</scope>
</reference>
<gene>
    <name evidence="1" type="ORF">OVN521_LOCUS51476</name>
    <name evidence="2" type="ORF">OVN521_LOCUS51493</name>
</gene>
<feature type="non-terminal residue" evidence="1">
    <location>
        <position position="1"/>
    </location>
</feature>
<organism evidence="1 3">
    <name type="scientific">Rotaria magnacalcarata</name>
    <dbReference type="NCBI Taxonomy" id="392030"/>
    <lineage>
        <taxon>Eukaryota</taxon>
        <taxon>Metazoa</taxon>
        <taxon>Spiralia</taxon>
        <taxon>Gnathifera</taxon>
        <taxon>Rotifera</taxon>
        <taxon>Eurotatoria</taxon>
        <taxon>Bdelloidea</taxon>
        <taxon>Philodinida</taxon>
        <taxon>Philodinidae</taxon>
        <taxon>Rotaria</taxon>
    </lineage>
</organism>
<protein>
    <submittedName>
        <fullName evidence="1">Uncharacterized protein</fullName>
    </submittedName>
</protein>
<dbReference type="EMBL" id="CAJOBG010124560">
    <property type="protein sequence ID" value="CAF4790451.1"/>
    <property type="molecule type" value="Genomic_DNA"/>
</dbReference>
<evidence type="ECO:0000313" key="2">
    <source>
        <dbReference type="EMBL" id="CAF4791018.1"/>
    </source>
</evidence>
<evidence type="ECO:0000313" key="3">
    <source>
        <dbReference type="Proteomes" id="UP000663866"/>
    </source>
</evidence>
<proteinExistence type="predicted"/>
<accession>A0A821NMJ5</accession>
<dbReference type="AlphaFoldDB" id="A0A821NMJ5"/>
<comment type="caution">
    <text evidence="1">The sequence shown here is derived from an EMBL/GenBank/DDBJ whole genome shotgun (WGS) entry which is preliminary data.</text>
</comment>
<evidence type="ECO:0000313" key="1">
    <source>
        <dbReference type="EMBL" id="CAF4790451.1"/>
    </source>
</evidence>